<evidence type="ECO:0000313" key="2">
    <source>
        <dbReference type="Proteomes" id="UP000717585"/>
    </source>
</evidence>
<proteinExistence type="predicted"/>
<sequence length="513" mass="56135">MHGSKSEEIGIRYSIISAYRAAVLLTASTAGDVPSLLRHAYSRHFKHTMPLIQEQEGASRIASDTSLESLVDLLAKVPMLKPGAQTLLDRARSILTDGPPLSMNVELADGQELPVALHTLLQGTLWSIIMQTGANPDLDDKLPTEFQERFRPDAKILWFICRKFFFCHNIAAKDGESNFIPATPIYMAYAGRLLTATTTPAHPLARVRLPRLVALSSCGHGIIAQTTRGLWGWCPAAEVDRGCIYPTPLSFSSCPKTAAYETGLPPWNRAELVTHVSLDDTSIFILTRVGLVMAGNSTTTFFSQLASGGCCLREVTLPEGFVPDHIMNQFSVVIISMGDQQMIWGPNDHGQLGLGHREPVPSFTPLPFHVDRVLGKTAFTNTFTIFLSDHRLVLAGDIPHAIFRAGLHSQGNTPGITPLSFAGSVIGWSCGYDYVVWVTEGRTNYVNTYLDVNYVMQFEATALSLGNNSFRDKQGLWFTTYRVSGGVAEVHPGDEPPTLDIIEIFPVLVNPGP</sequence>
<dbReference type="Gene3D" id="2.130.10.30">
    <property type="entry name" value="Regulator of chromosome condensation 1/beta-lactamase-inhibitor protein II"/>
    <property type="match status" value="1"/>
</dbReference>
<reference evidence="1" key="1">
    <citation type="submission" date="2021-05" db="EMBL/GenBank/DDBJ databases">
        <title>A free-living protist that lacks canonical eukaryotic 1 DNA replication and segregation systems.</title>
        <authorList>
            <person name="Salas-Leiva D.E."/>
            <person name="Tromer E.C."/>
            <person name="Curtis B.A."/>
            <person name="Jerlstrom-Hultqvist J."/>
            <person name="Kolisko M."/>
            <person name="Yi Z."/>
            <person name="Salas-Leiva J.S."/>
            <person name="Gallot-Lavallee L."/>
            <person name="Kops G.J.P.L."/>
            <person name="Archibald J.M."/>
            <person name="Simpson A.G.B."/>
            <person name="Roger A.J."/>
        </authorList>
    </citation>
    <scope>NUCLEOTIDE SEQUENCE</scope>
    <source>
        <strain evidence="1">BICM</strain>
    </source>
</reference>
<dbReference type="SUPFAM" id="SSF50985">
    <property type="entry name" value="RCC1/BLIP-II"/>
    <property type="match status" value="1"/>
</dbReference>
<keyword evidence="2" id="KW-1185">Reference proteome</keyword>
<dbReference type="InterPro" id="IPR009091">
    <property type="entry name" value="RCC1/BLIP-II"/>
</dbReference>
<comment type="caution">
    <text evidence="1">The sequence shown here is derived from an EMBL/GenBank/DDBJ whole genome shotgun (WGS) entry which is preliminary data.</text>
</comment>
<dbReference type="AlphaFoldDB" id="A0A8J6B0T0"/>
<accession>A0A8J6B0T0</accession>
<name>A0A8J6B0T0_9EUKA</name>
<dbReference type="EMBL" id="JAHDYR010000005">
    <property type="protein sequence ID" value="KAG9396860.1"/>
    <property type="molecule type" value="Genomic_DNA"/>
</dbReference>
<protein>
    <submittedName>
        <fullName evidence="1">Uncharacterized protein</fullName>
    </submittedName>
</protein>
<evidence type="ECO:0000313" key="1">
    <source>
        <dbReference type="EMBL" id="KAG9396860.1"/>
    </source>
</evidence>
<organism evidence="1 2">
    <name type="scientific">Carpediemonas membranifera</name>
    <dbReference type="NCBI Taxonomy" id="201153"/>
    <lineage>
        <taxon>Eukaryota</taxon>
        <taxon>Metamonada</taxon>
        <taxon>Carpediemonas-like organisms</taxon>
        <taxon>Carpediemonas</taxon>
    </lineage>
</organism>
<dbReference type="Proteomes" id="UP000717585">
    <property type="component" value="Unassembled WGS sequence"/>
</dbReference>
<gene>
    <name evidence="1" type="ORF">J8273_1907</name>
</gene>